<evidence type="ECO:0000313" key="3">
    <source>
        <dbReference type="Proteomes" id="UP000199598"/>
    </source>
</evidence>
<dbReference type="RefSeq" id="WP_057464756.1">
    <property type="nucleotide sequence ID" value="NZ_OMPG01000002.1"/>
</dbReference>
<keyword evidence="3" id="KW-1185">Reference proteome</keyword>
<reference evidence="2 3" key="1">
    <citation type="submission" date="2016-10" db="EMBL/GenBank/DDBJ databases">
        <authorList>
            <person name="Varghese N."/>
            <person name="Submissions S."/>
        </authorList>
    </citation>
    <scope>NUCLEOTIDE SEQUENCE [LARGE SCALE GENOMIC DNA]</scope>
    <source>
        <strain evidence="2 3">DSM 16392</strain>
    </source>
</reference>
<dbReference type="PANTHER" id="PTHR45566">
    <property type="entry name" value="HTH-TYPE TRANSCRIPTIONAL REGULATOR YHJB-RELATED"/>
    <property type="match status" value="1"/>
</dbReference>
<evidence type="ECO:0000313" key="2">
    <source>
        <dbReference type="EMBL" id="SFK31314.1"/>
    </source>
</evidence>
<evidence type="ECO:0000259" key="1">
    <source>
        <dbReference type="PROSITE" id="PS50043"/>
    </source>
</evidence>
<dbReference type="InterPro" id="IPR000792">
    <property type="entry name" value="Tscrpt_reg_LuxR_C"/>
</dbReference>
<organism evidence="2 3">
    <name type="scientific">Pseudovibrio ascidiaceicola</name>
    <dbReference type="NCBI Taxonomy" id="285279"/>
    <lineage>
        <taxon>Bacteria</taxon>
        <taxon>Pseudomonadati</taxon>
        <taxon>Pseudomonadota</taxon>
        <taxon>Alphaproteobacteria</taxon>
        <taxon>Hyphomicrobiales</taxon>
        <taxon>Stappiaceae</taxon>
        <taxon>Pseudovibrio</taxon>
    </lineage>
</organism>
<dbReference type="SMART" id="SM00421">
    <property type="entry name" value="HTH_LUXR"/>
    <property type="match status" value="1"/>
</dbReference>
<dbReference type="InterPro" id="IPR011006">
    <property type="entry name" value="CheY-like_superfamily"/>
</dbReference>
<dbReference type="PROSITE" id="PS50043">
    <property type="entry name" value="HTH_LUXR_2"/>
    <property type="match status" value="1"/>
</dbReference>
<dbReference type="PANTHER" id="PTHR45566:SF1">
    <property type="entry name" value="HTH-TYPE TRANSCRIPTIONAL REGULATOR YHJB-RELATED"/>
    <property type="match status" value="1"/>
</dbReference>
<comment type="caution">
    <text evidence="2">The sequence shown here is derived from an EMBL/GenBank/DDBJ whole genome shotgun (WGS) entry which is preliminary data.</text>
</comment>
<name>A0A1I3YHM2_9HYPH</name>
<feature type="domain" description="HTH luxR-type" evidence="1">
    <location>
        <begin position="154"/>
        <end position="219"/>
    </location>
</feature>
<proteinExistence type="predicted"/>
<dbReference type="InterPro" id="IPR016032">
    <property type="entry name" value="Sig_transdc_resp-reg_C-effctor"/>
</dbReference>
<accession>A0A1I3YHM2</accession>
<dbReference type="SUPFAM" id="SSF52172">
    <property type="entry name" value="CheY-like"/>
    <property type="match status" value="1"/>
</dbReference>
<dbReference type="EMBL" id="FOSK01000004">
    <property type="protein sequence ID" value="SFK31314.1"/>
    <property type="molecule type" value="Genomic_DNA"/>
</dbReference>
<dbReference type="InterPro" id="IPR051015">
    <property type="entry name" value="EvgA-like"/>
</dbReference>
<dbReference type="InterPro" id="IPR036388">
    <property type="entry name" value="WH-like_DNA-bd_sf"/>
</dbReference>
<dbReference type="Proteomes" id="UP000199598">
    <property type="component" value="Unassembled WGS sequence"/>
</dbReference>
<gene>
    <name evidence="2" type="ORF">SAMN04488518_10430</name>
</gene>
<dbReference type="PRINTS" id="PR00038">
    <property type="entry name" value="HTHLUXR"/>
</dbReference>
<dbReference type="CDD" id="cd06170">
    <property type="entry name" value="LuxR_C_like"/>
    <property type="match status" value="1"/>
</dbReference>
<protein>
    <submittedName>
        <fullName evidence="2">Two component transcriptional regulator, LuxR family</fullName>
    </submittedName>
</protein>
<dbReference type="Gene3D" id="3.40.50.2300">
    <property type="match status" value="1"/>
</dbReference>
<dbReference type="Pfam" id="PF00196">
    <property type="entry name" value="GerE"/>
    <property type="match status" value="1"/>
</dbReference>
<sequence>MYRERQSTVGTLREKVSMHTVIIGDPHPAFSRALASIYSNECHGVNVLVTKSFSELQTWVELHPSAVVLVNPRMKGAPGLGTASALLETYEISSLVMLLEQDNPGLADYFIARGASAAVPKTADFSVFKAILTGGTVEVTTESEDAQNAFGIDFYEGLANLTRRQATILTYLKEGKLNKQIAHELGISEATVKHHVSALLSTLGFYSRSQLVAMINELGINVDYRGGNRKAARAKTNARRGANGYKISGAGAGVTPSSTLQPTYVAAP</sequence>
<dbReference type="SUPFAM" id="SSF46894">
    <property type="entry name" value="C-terminal effector domain of the bipartite response regulators"/>
    <property type="match status" value="1"/>
</dbReference>
<dbReference type="Gene3D" id="1.10.10.10">
    <property type="entry name" value="Winged helix-like DNA-binding domain superfamily/Winged helix DNA-binding domain"/>
    <property type="match status" value="1"/>
</dbReference>